<dbReference type="OrthoDB" id="1600564at2759"/>
<keyword evidence="4" id="KW-1185">Reference proteome</keyword>
<dbReference type="FunFam" id="3.40.50.1110:FF:000003">
    <property type="entry name" value="GDSL esterase/lipase APG"/>
    <property type="match status" value="1"/>
</dbReference>
<dbReference type="EMBL" id="CACTIH010009058">
    <property type="protein sequence ID" value="CAA3021704.1"/>
    <property type="molecule type" value="Genomic_DNA"/>
</dbReference>
<dbReference type="Pfam" id="PF00657">
    <property type="entry name" value="Lipase_GDSL"/>
    <property type="match status" value="1"/>
</dbReference>
<comment type="caution">
    <text evidence="3">The sequence shown here is derived from an EMBL/GenBank/DDBJ whole genome shotgun (WGS) entry which is preliminary data.</text>
</comment>
<keyword evidence="2" id="KW-0732">Signal</keyword>
<dbReference type="InterPro" id="IPR001087">
    <property type="entry name" value="GDSL"/>
</dbReference>
<dbReference type="PANTHER" id="PTHR45642">
    <property type="entry name" value="GDSL ESTERASE/LIPASE EXL3"/>
    <property type="match status" value="1"/>
</dbReference>
<dbReference type="Gene3D" id="3.40.50.1110">
    <property type="entry name" value="SGNH hydrolase"/>
    <property type="match status" value="1"/>
</dbReference>
<accession>A0A8S0URV5</accession>
<dbReference type="InterPro" id="IPR036514">
    <property type="entry name" value="SGNH_hydro_sf"/>
</dbReference>
<gene>
    <name evidence="3" type="ORF">OLEA9_A062004</name>
</gene>
<evidence type="ECO:0000256" key="1">
    <source>
        <dbReference type="ARBA" id="ARBA00008668"/>
    </source>
</evidence>
<dbReference type="AlphaFoldDB" id="A0A8S0URV5"/>
<dbReference type="SUPFAM" id="SSF52266">
    <property type="entry name" value="SGNH hydrolase"/>
    <property type="match status" value="1"/>
</dbReference>
<organism evidence="3 4">
    <name type="scientific">Olea europaea subsp. europaea</name>
    <dbReference type="NCBI Taxonomy" id="158383"/>
    <lineage>
        <taxon>Eukaryota</taxon>
        <taxon>Viridiplantae</taxon>
        <taxon>Streptophyta</taxon>
        <taxon>Embryophyta</taxon>
        <taxon>Tracheophyta</taxon>
        <taxon>Spermatophyta</taxon>
        <taxon>Magnoliopsida</taxon>
        <taxon>eudicotyledons</taxon>
        <taxon>Gunneridae</taxon>
        <taxon>Pentapetalae</taxon>
        <taxon>asterids</taxon>
        <taxon>lamiids</taxon>
        <taxon>Lamiales</taxon>
        <taxon>Oleaceae</taxon>
        <taxon>Oleeae</taxon>
        <taxon>Olea</taxon>
    </lineage>
</organism>
<proteinExistence type="inferred from homology"/>
<dbReference type="PANTHER" id="PTHR45642:SF46">
    <property type="entry name" value="OS06G0636700 PROTEIN"/>
    <property type="match status" value="1"/>
</dbReference>
<evidence type="ECO:0000313" key="3">
    <source>
        <dbReference type="EMBL" id="CAA3021704.1"/>
    </source>
</evidence>
<evidence type="ECO:0000313" key="4">
    <source>
        <dbReference type="Proteomes" id="UP000594638"/>
    </source>
</evidence>
<feature type="chain" id="PRO_5035883766" evidence="2">
    <location>
        <begin position="28"/>
        <end position="353"/>
    </location>
</feature>
<dbReference type="Gramene" id="OE9A062004T1">
    <property type="protein sequence ID" value="OE9A062004C1"/>
    <property type="gene ID" value="OE9A062004"/>
</dbReference>
<dbReference type="InterPro" id="IPR050592">
    <property type="entry name" value="GDSL_lipolytic_enzyme"/>
</dbReference>
<dbReference type="CDD" id="cd01837">
    <property type="entry name" value="SGNH_plant_lipase_like"/>
    <property type="match status" value="1"/>
</dbReference>
<dbReference type="Proteomes" id="UP000594638">
    <property type="component" value="Unassembled WGS sequence"/>
</dbReference>
<dbReference type="GO" id="GO:0016788">
    <property type="term" value="F:hydrolase activity, acting on ester bonds"/>
    <property type="evidence" value="ECO:0007669"/>
    <property type="project" value="InterPro"/>
</dbReference>
<name>A0A8S0URV5_OLEEU</name>
<comment type="similarity">
    <text evidence="1">Belongs to the 'GDSL' lipolytic enzyme family.</text>
</comment>
<sequence length="353" mass="40220">MANSLSIPLILIISQLYLQIWFLKIDAKVTSIIVFGDSTVDSGNNNYLPTILKSNFMPYGRDFDGGKPTGRFSNGRIPTDFISEAFGLKETVPAYSDPAYNISDFATGVCFASAGTGYDNLTSRVLNVMPLWKELEKYKEYRKRLKGYLGTNKAEEILTHALYIISMGTNDFLENYYLLPHRQLQYTVEEYQNFLTGIARTFIKQIYKLGARKISLTGLPPMGCLPLERTTNFLFGRDCIQKYNNVAKDFNNKLQALVSTLSKELYKLQLVFSNPYDILYEIIQKPESFGFENEAFACCGTGEFEMSYLCIELNPFTCRDANKYVFWDSFHPTEKTNAIMANYAVKTTLSVFQ</sequence>
<evidence type="ECO:0000256" key="2">
    <source>
        <dbReference type="SAM" id="SignalP"/>
    </source>
</evidence>
<feature type="signal peptide" evidence="2">
    <location>
        <begin position="1"/>
        <end position="27"/>
    </location>
</feature>
<protein>
    <submittedName>
        <fullName evidence="3">GDSL esterase lipase At4g26790</fullName>
    </submittedName>
</protein>
<reference evidence="3 4" key="1">
    <citation type="submission" date="2019-12" db="EMBL/GenBank/DDBJ databases">
        <authorList>
            <person name="Alioto T."/>
            <person name="Alioto T."/>
            <person name="Gomez Garrido J."/>
        </authorList>
    </citation>
    <scope>NUCLEOTIDE SEQUENCE [LARGE SCALE GENOMIC DNA]</scope>
</reference>
<dbReference type="InterPro" id="IPR035669">
    <property type="entry name" value="SGNH_plant_lipase-like"/>
</dbReference>